<dbReference type="Proteomes" id="UP001201262">
    <property type="component" value="Unassembled WGS sequence"/>
</dbReference>
<dbReference type="EC" id="3.1.26.5" evidence="5"/>
<dbReference type="GO" id="GO:0033204">
    <property type="term" value="F:ribonuclease P RNA binding"/>
    <property type="evidence" value="ECO:0007669"/>
    <property type="project" value="InterPro"/>
</dbReference>
<dbReference type="GO" id="GO:0030681">
    <property type="term" value="C:multimeric ribonuclease P complex"/>
    <property type="evidence" value="ECO:0007669"/>
    <property type="project" value="TreeGrafter"/>
</dbReference>
<sequence length="190" mass="20461">MVRIKHRYLLIDILYPEPPKSSSASVPRHLPFHPPTPDTLTPGLFAKLVRESICDIFGDYGVGKVGGASGGSLNVKYLSPATGTVILRCPRDAYRLVWAALTYMSSVPAPKKGGGGSGEGRSGNVPAVFRVVRVSGTMRKAEEEAIRRARREVFRTKGAVREGVEGLLRGISTGGGEDFVAFDMDEEEEG</sequence>
<keyword evidence="3 5" id="KW-0819">tRNA processing</keyword>
<dbReference type="AlphaFoldDB" id="A0AAD4KMW5"/>
<dbReference type="GeneID" id="70246644"/>
<dbReference type="EMBL" id="JAJTJA010000007">
    <property type="protein sequence ID" value="KAH8696313.1"/>
    <property type="molecule type" value="Genomic_DNA"/>
</dbReference>
<protein>
    <recommendedName>
        <fullName evidence="5">Ribonuclease P/MRP protein subunit POP5</fullName>
        <ecNumber evidence="5">3.1.26.5</ecNumber>
    </recommendedName>
</protein>
<evidence type="ECO:0000256" key="3">
    <source>
        <dbReference type="ARBA" id="ARBA00022694"/>
    </source>
</evidence>
<dbReference type="Pfam" id="PF01900">
    <property type="entry name" value="RNase_P_Rpp14"/>
    <property type="match status" value="1"/>
</dbReference>
<evidence type="ECO:0000256" key="2">
    <source>
        <dbReference type="ARBA" id="ARBA00010800"/>
    </source>
</evidence>
<comment type="function">
    <text evidence="5">Component of ribonuclease P, a protein complex that generates mature tRNA molecules by cleaving their 5'-ends.</text>
</comment>
<proteinExistence type="inferred from homology"/>
<comment type="subcellular location">
    <subcellularLocation>
        <location evidence="1">Nucleus</location>
    </subcellularLocation>
</comment>
<dbReference type="GO" id="GO:0000172">
    <property type="term" value="C:ribonuclease MRP complex"/>
    <property type="evidence" value="ECO:0007669"/>
    <property type="project" value="TreeGrafter"/>
</dbReference>
<keyword evidence="7" id="KW-1185">Reference proteome</keyword>
<evidence type="ECO:0000313" key="6">
    <source>
        <dbReference type="EMBL" id="KAH8696313.1"/>
    </source>
</evidence>
<dbReference type="Gene3D" id="3.30.70.3250">
    <property type="entry name" value="Ribonuclease P, Pop5 subunit"/>
    <property type="match status" value="1"/>
</dbReference>
<dbReference type="PANTHER" id="PTHR15441">
    <property type="entry name" value="RIBONUCLEASE P PROTEIN SUBUNIT P14"/>
    <property type="match status" value="1"/>
</dbReference>
<comment type="caution">
    <text evidence="6">The sequence shown here is derived from an EMBL/GenBank/DDBJ whole genome shotgun (WGS) entry which is preliminary data.</text>
</comment>
<comment type="similarity">
    <text evidence="2 5">Belongs to the eukaryotic/archaeal RNase P protein component 2 family.</text>
</comment>
<evidence type="ECO:0000313" key="7">
    <source>
        <dbReference type="Proteomes" id="UP001201262"/>
    </source>
</evidence>
<dbReference type="GO" id="GO:0005730">
    <property type="term" value="C:nucleolus"/>
    <property type="evidence" value="ECO:0007669"/>
    <property type="project" value="TreeGrafter"/>
</dbReference>
<dbReference type="InterPro" id="IPR016819">
    <property type="entry name" value="RNase_P/MRP_POP5"/>
</dbReference>
<dbReference type="SUPFAM" id="SSF160350">
    <property type="entry name" value="Rnp2-like"/>
    <property type="match status" value="1"/>
</dbReference>
<gene>
    <name evidence="6" type="ORF">BGW36DRAFT_380668</name>
</gene>
<dbReference type="GO" id="GO:0001682">
    <property type="term" value="P:tRNA 5'-leader removal"/>
    <property type="evidence" value="ECO:0007669"/>
    <property type="project" value="InterPro"/>
</dbReference>
<dbReference type="PIRSF" id="PIRSF023803">
    <property type="entry name" value="Ribonuclease_P_prd"/>
    <property type="match status" value="1"/>
</dbReference>
<dbReference type="InterPro" id="IPR002759">
    <property type="entry name" value="Pop5/Rpp14/Rnp2-like"/>
</dbReference>
<dbReference type="InterPro" id="IPR038085">
    <property type="entry name" value="Rnp2-like_sf"/>
</dbReference>
<evidence type="ECO:0000256" key="4">
    <source>
        <dbReference type="ARBA" id="ARBA00023242"/>
    </source>
</evidence>
<reference evidence="6" key="1">
    <citation type="submission" date="2021-12" db="EMBL/GenBank/DDBJ databases">
        <title>Convergent genome expansion in fungi linked to evolution of root-endophyte symbiosis.</title>
        <authorList>
            <consortium name="DOE Joint Genome Institute"/>
            <person name="Ke Y.-H."/>
            <person name="Bonito G."/>
            <person name="Liao H.-L."/>
            <person name="Looney B."/>
            <person name="Rojas-Flechas A."/>
            <person name="Nash J."/>
            <person name="Hameed K."/>
            <person name="Schadt C."/>
            <person name="Martin F."/>
            <person name="Crous P.W."/>
            <person name="Miettinen O."/>
            <person name="Magnuson J.K."/>
            <person name="Labbe J."/>
            <person name="Jacobson D."/>
            <person name="Doktycz M.J."/>
            <person name="Veneault-Fourrey C."/>
            <person name="Kuo A."/>
            <person name="Mondo S."/>
            <person name="Calhoun S."/>
            <person name="Riley R."/>
            <person name="Ohm R."/>
            <person name="LaButti K."/>
            <person name="Andreopoulos B."/>
            <person name="Pangilinan J."/>
            <person name="Nolan M."/>
            <person name="Tritt A."/>
            <person name="Clum A."/>
            <person name="Lipzen A."/>
            <person name="Daum C."/>
            <person name="Barry K."/>
            <person name="Grigoriev I.V."/>
            <person name="Vilgalys R."/>
        </authorList>
    </citation>
    <scope>NUCLEOTIDE SEQUENCE</scope>
    <source>
        <strain evidence="6">PMI_201</strain>
    </source>
</reference>
<comment type="catalytic activity">
    <reaction evidence="5">
        <text>Endonucleolytic cleavage of RNA, removing 5'-extranucleotides from tRNA precursor.</text>
        <dbReference type="EC" id="3.1.26.5"/>
    </reaction>
</comment>
<accession>A0AAD4KMW5</accession>
<organism evidence="6 7">
    <name type="scientific">Talaromyces proteolyticus</name>
    <dbReference type="NCBI Taxonomy" id="1131652"/>
    <lineage>
        <taxon>Eukaryota</taxon>
        <taxon>Fungi</taxon>
        <taxon>Dikarya</taxon>
        <taxon>Ascomycota</taxon>
        <taxon>Pezizomycotina</taxon>
        <taxon>Eurotiomycetes</taxon>
        <taxon>Eurotiomycetidae</taxon>
        <taxon>Eurotiales</taxon>
        <taxon>Trichocomaceae</taxon>
        <taxon>Talaromyces</taxon>
        <taxon>Talaromyces sect. Bacilispori</taxon>
    </lineage>
</organism>
<keyword evidence="4" id="KW-0539">Nucleus</keyword>
<evidence type="ECO:0000256" key="1">
    <source>
        <dbReference type="ARBA" id="ARBA00004123"/>
    </source>
</evidence>
<evidence type="ECO:0000256" key="5">
    <source>
        <dbReference type="PIRNR" id="PIRNR023803"/>
    </source>
</evidence>
<dbReference type="PANTHER" id="PTHR15441:SF2">
    <property type="entry name" value="RIBONUCLEASE P_MRP PROTEIN SUBUNIT POP5"/>
    <property type="match status" value="1"/>
</dbReference>
<dbReference type="RefSeq" id="XP_046071251.1">
    <property type="nucleotide sequence ID" value="XM_046216357.1"/>
</dbReference>
<dbReference type="GO" id="GO:0004526">
    <property type="term" value="F:ribonuclease P activity"/>
    <property type="evidence" value="ECO:0007669"/>
    <property type="project" value="UniProtKB-EC"/>
</dbReference>
<name>A0AAD4KMW5_9EURO</name>